<dbReference type="EMBL" id="CP049056">
    <property type="protein sequence ID" value="QIE57507.1"/>
    <property type="molecule type" value="Genomic_DNA"/>
</dbReference>
<accession>A0A7M3T676</accession>
<dbReference type="KEGG" id="hdh:G5B40_19885"/>
<dbReference type="Proteomes" id="UP000503336">
    <property type="component" value="Chromosome"/>
</dbReference>
<reference evidence="2 3" key="1">
    <citation type="submission" date="2020-02" db="EMBL/GenBank/DDBJ databases">
        <title>complete genome sequence of Rhodobacteraceae bacterium.</title>
        <authorList>
            <person name="Park J."/>
            <person name="Kim Y.-S."/>
            <person name="Kim K.-H."/>
        </authorList>
    </citation>
    <scope>NUCLEOTIDE SEQUENCE [LARGE SCALE GENOMIC DNA]</scope>
    <source>
        <strain evidence="2 3">RR4-56</strain>
    </source>
</reference>
<protein>
    <submittedName>
        <fullName evidence="2">Uncharacterized protein</fullName>
    </submittedName>
</protein>
<dbReference type="RefSeq" id="WP_165102562.1">
    <property type="nucleotide sequence ID" value="NZ_CP049056.1"/>
</dbReference>
<gene>
    <name evidence="2" type="ORF">G5B40_19885</name>
</gene>
<dbReference type="AlphaFoldDB" id="A0A7M3T676"/>
<evidence type="ECO:0000313" key="3">
    <source>
        <dbReference type="Proteomes" id="UP000503336"/>
    </source>
</evidence>
<feature type="region of interest" description="Disordered" evidence="1">
    <location>
        <begin position="30"/>
        <end position="49"/>
    </location>
</feature>
<keyword evidence="3" id="KW-1185">Reference proteome</keyword>
<evidence type="ECO:0000313" key="2">
    <source>
        <dbReference type="EMBL" id="QIE57507.1"/>
    </source>
</evidence>
<name>A0A7M3T676_9RHOB</name>
<sequence length="65" mass="7465">MTKEEMHAPESVMDLALDVIPARAEAYAIDHPTNESRRATGRSSVRARRRETAGWELMRDPVYEH</sequence>
<proteinExistence type="predicted"/>
<organism evidence="2 3">
    <name type="scientific">Pikeienuella piscinae</name>
    <dbReference type="NCBI Taxonomy" id="2748098"/>
    <lineage>
        <taxon>Bacteria</taxon>
        <taxon>Pseudomonadati</taxon>
        <taxon>Pseudomonadota</taxon>
        <taxon>Alphaproteobacteria</taxon>
        <taxon>Rhodobacterales</taxon>
        <taxon>Paracoccaceae</taxon>
        <taxon>Pikeienuella</taxon>
    </lineage>
</organism>
<evidence type="ECO:0000256" key="1">
    <source>
        <dbReference type="SAM" id="MobiDB-lite"/>
    </source>
</evidence>